<keyword evidence="2" id="KW-0418">Kinase</keyword>
<dbReference type="EMBL" id="CP000661">
    <property type="protein sequence ID" value="ABP71451.1"/>
    <property type="molecule type" value="Genomic_DNA"/>
</dbReference>
<dbReference type="InterPro" id="IPR027417">
    <property type="entry name" value="P-loop_NTPase"/>
</dbReference>
<reference evidence="2" key="1">
    <citation type="submission" date="2007-04" db="EMBL/GenBank/DDBJ databases">
        <title>Complete sequence of chromosome of Rhodobacter sphaeroides ATCC 17025.</title>
        <authorList>
            <consortium name="US DOE Joint Genome Institute"/>
            <person name="Copeland A."/>
            <person name="Lucas S."/>
            <person name="Lapidus A."/>
            <person name="Barry K."/>
            <person name="Detter J.C."/>
            <person name="Glavina del Rio T."/>
            <person name="Hammon N."/>
            <person name="Israni S."/>
            <person name="Dalin E."/>
            <person name="Tice H."/>
            <person name="Pitluck S."/>
            <person name="Chertkov O."/>
            <person name="Brettin T."/>
            <person name="Bruce D."/>
            <person name="Han C."/>
            <person name="Schmutz J."/>
            <person name="Larimer F."/>
            <person name="Land M."/>
            <person name="Hauser L."/>
            <person name="Kyrpides N."/>
            <person name="Kim E."/>
            <person name="Richardson P."/>
            <person name="Mackenzie C."/>
            <person name="Choudhary M."/>
            <person name="Donohue T.J."/>
            <person name="Kaplan S."/>
        </authorList>
    </citation>
    <scope>NUCLEOTIDE SEQUENCE [LARGE SCALE GENOMIC DNA]</scope>
    <source>
        <strain evidence="2">ATCC 17025</strain>
    </source>
</reference>
<evidence type="ECO:0000313" key="2">
    <source>
        <dbReference type="EMBL" id="ABP71451.1"/>
    </source>
</evidence>
<gene>
    <name evidence="2" type="ordered locus">Rsph17025_2563</name>
</gene>
<dbReference type="KEGG" id="rsq:Rsph17025_2563"/>
<dbReference type="Gene3D" id="3.40.50.300">
    <property type="entry name" value="P-loop containing nucleotide triphosphate hydrolases"/>
    <property type="match status" value="1"/>
</dbReference>
<dbReference type="EC" id="2.7.1.-" evidence="2"/>
<feature type="domain" description="HPr kinase/phosphorylase C-terminal" evidence="1">
    <location>
        <begin position="6"/>
        <end position="81"/>
    </location>
</feature>
<dbReference type="GO" id="GO:0005524">
    <property type="term" value="F:ATP binding"/>
    <property type="evidence" value="ECO:0007669"/>
    <property type="project" value="InterPro"/>
</dbReference>
<keyword evidence="2" id="KW-0808">Transferase</keyword>
<dbReference type="GO" id="GO:0000155">
    <property type="term" value="F:phosphorelay sensor kinase activity"/>
    <property type="evidence" value="ECO:0007669"/>
    <property type="project" value="InterPro"/>
</dbReference>
<dbReference type="AlphaFoldDB" id="A4WVN7"/>
<accession>A4WVN7</accession>
<evidence type="ECO:0000259" key="1">
    <source>
        <dbReference type="Pfam" id="PF07475"/>
    </source>
</evidence>
<dbReference type="InterPro" id="IPR011104">
    <property type="entry name" value="Hpr_kin/Pase_C"/>
</dbReference>
<dbReference type="STRING" id="349102.Rsph17025_2563"/>
<sequence length="142" mass="14915">MSGQGRTILHASCIALDGRALLILGPSGAGKSSLALEMIGLGALLVADDRTELERQGEALIARSPPALAGLIEARGLGILRAPFINEARVALAVDMGRRETERLPQIHNIQVLGVPLDLVLGQEGSHFSSALLLRLRSGRVA</sequence>
<dbReference type="CDD" id="cd01918">
    <property type="entry name" value="HprK_C"/>
    <property type="match status" value="1"/>
</dbReference>
<proteinExistence type="predicted"/>
<organism evidence="2">
    <name type="scientific">Cereibacter sphaeroides (strain ATCC 17025 / ATH 2.4.3)</name>
    <name type="common">Rhodobacter sphaeroides</name>
    <dbReference type="NCBI Taxonomy" id="349102"/>
    <lineage>
        <taxon>Bacteria</taxon>
        <taxon>Pseudomonadati</taxon>
        <taxon>Pseudomonadota</taxon>
        <taxon>Alphaproteobacteria</taxon>
        <taxon>Rhodobacterales</taxon>
        <taxon>Paracoccaceae</taxon>
        <taxon>Cereibacter</taxon>
    </lineage>
</organism>
<protein>
    <submittedName>
        <fullName evidence="2">Hpr(Ser) kinase/phosphatase</fullName>
        <ecNumber evidence="2">2.7.1.-</ecNumber>
    </submittedName>
</protein>
<dbReference type="SUPFAM" id="SSF53795">
    <property type="entry name" value="PEP carboxykinase-like"/>
    <property type="match status" value="1"/>
</dbReference>
<dbReference type="GO" id="GO:0006109">
    <property type="term" value="P:regulation of carbohydrate metabolic process"/>
    <property type="evidence" value="ECO:0007669"/>
    <property type="project" value="InterPro"/>
</dbReference>
<dbReference type="BioCyc" id="RSPH349102:G1G8M-2642-MONOMER"/>
<dbReference type="eggNOG" id="COG1493">
    <property type="taxonomic scope" value="Bacteria"/>
</dbReference>
<name>A4WVN7_CERS5</name>
<dbReference type="HOGENOM" id="CLU_052030_2_0_5"/>
<dbReference type="Pfam" id="PF07475">
    <property type="entry name" value="Hpr_kinase_C"/>
    <property type="match status" value="1"/>
</dbReference>